<accession>A0A1J9SEX9</accession>
<feature type="transmembrane region" description="Helical" evidence="6">
    <location>
        <begin position="246"/>
        <end position="270"/>
    </location>
</feature>
<evidence type="ECO:0000256" key="3">
    <source>
        <dbReference type="ARBA" id="ARBA00022692"/>
    </source>
</evidence>
<dbReference type="PANTHER" id="PTHR23501:SF109">
    <property type="entry name" value="MAJOR FACILITATOR SUPERFAMILY (MFS) PROFILE DOMAIN-CONTAINING PROTEIN-RELATED"/>
    <property type="match status" value="1"/>
</dbReference>
<evidence type="ECO:0000256" key="6">
    <source>
        <dbReference type="SAM" id="Phobius"/>
    </source>
</evidence>
<evidence type="ECO:0000256" key="5">
    <source>
        <dbReference type="ARBA" id="ARBA00023136"/>
    </source>
</evidence>
<dbReference type="Pfam" id="PF06609">
    <property type="entry name" value="TRI12"/>
    <property type="match status" value="1"/>
</dbReference>
<feature type="transmembrane region" description="Helical" evidence="6">
    <location>
        <begin position="88"/>
        <end position="106"/>
    </location>
</feature>
<dbReference type="InterPro" id="IPR010573">
    <property type="entry name" value="MFS_Str1/Tri12-like"/>
</dbReference>
<dbReference type="GO" id="GO:0005886">
    <property type="term" value="C:plasma membrane"/>
    <property type="evidence" value="ECO:0007669"/>
    <property type="project" value="TreeGrafter"/>
</dbReference>
<sequence length="619" mass="66096">MEEEKNQPVPEKRTINVAELSQEEADKLRSQALSSDRDTIPPGYFSSIRIVGTFVGIALALVATYFAYQAGASVIISINEDIGPSENSSLFAIVWTAAQPISILLFGSLSDRFGRRNWALAANVLGIVGGIVACTAKTMNTLIGAMVLLGLASGVPASYPLLTGELATNRGKFLATITVVVPNVIATGFGPYIGQRLVVYSSWRWIFIIYIIMMVPATLCWYLWYHPPTFVQLHGHDFKRKEALKNIDYFGVLLLTAGLTLFLLGVSWGGTTTALTWDSPRILGLLISGIICCVSFVIYECLVPASPIVPMRFFRDVRGFACINVMSAVFGCINIAFFILWPSQVIHIFGSTGDWEQTAWMSCTVNFGIWAGIIIVGPLYHIIKHIRLQLVVATAWMSIFLGVITTAHAGNRPAAIAVSFLSCLPIGWGEVVTMLLVQYLVDDRDLGAAFERRLTDASPLTTAVTSANRTILGCIFTSIFSAILTAKLPTELSATLVPRALSAGLDPSSVPAMLAAVVAGNGTALAQVPGLDGSNTALLRTVEAGASDAWAGAYAYVYYCALALGLCAVGAAAWTRDMDGYLTGHISRQIYGRGEGGVDVLEKVGGGVGGGVGVAERGE</sequence>
<comment type="caution">
    <text evidence="7">The sequence shown here is derived from an EMBL/GenBank/DDBJ whole genome shotgun (WGS) entry which is preliminary data.</text>
</comment>
<comment type="subcellular location">
    <subcellularLocation>
        <location evidence="1">Membrane</location>
        <topology evidence="1">Multi-pass membrane protein</topology>
    </subcellularLocation>
</comment>
<keyword evidence="8" id="KW-1185">Reference proteome</keyword>
<feature type="transmembrane region" description="Helical" evidence="6">
    <location>
        <begin position="359"/>
        <end position="383"/>
    </location>
</feature>
<dbReference type="Gene3D" id="1.20.1250.20">
    <property type="entry name" value="MFS general substrate transporter like domains"/>
    <property type="match status" value="1"/>
</dbReference>
<dbReference type="Proteomes" id="UP000183809">
    <property type="component" value="Unassembled WGS sequence"/>
</dbReference>
<dbReference type="InterPro" id="IPR053791">
    <property type="entry name" value="MFS_Tri12-like"/>
</dbReference>
<name>A0A1J9SEX9_9PEZI</name>
<dbReference type="RefSeq" id="XP_020134153.1">
    <property type="nucleotide sequence ID" value="XM_020276885.1"/>
</dbReference>
<dbReference type="InterPro" id="IPR036259">
    <property type="entry name" value="MFS_trans_sf"/>
</dbReference>
<protein>
    <submittedName>
        <fullName evidence="7">Trichothecene efflux pump</fullName>
    </submittedName>
</protein>
<feature type="transmembrane region" description="Helical" evidence="6">
    <location>
        <begin position="173"/>
        <end position="193"/>
    </location>
</feature>
<dbReference type="PANTHER" id="PTHR23501">
    <property type="entry name" value="MAJOR FACILITATOR SUPERFAMILY"/>
    <property type="match status" value="1"/>
</dbReference>
<feature type="transmembrane region" description="Helical" evidence="6">
    <location>
        <begin position="205"/>
        <end position="225"/>
    </location>
</feature>
<proteinExistence type="predicted"/>
<dbReference type="GeneID" id="31017146"/>
<dbReference type="EMBL" id="MNUE01000005">
    <property type="protein sequence ID" value="OJD38125.1"/>
    <property type="molecule type" value="Genomic_DNA"/>
</dbReference>
<feature type="transmembrane region" description="Helical" evidence="6">
    <location>
        <begin position="556"/>
        <end position="575"/>
    </location>
</feature>
<feature type="transmembrane region" description="Helical" evidence="6">
    <location>
        <begin position="282"/>
        <end position="305"/>
    </location>
</feature>
<dbReference type="CDD" id="cd06179">
    <property type="entry name" value="MFS_TRI12_like"/>
    <property type="match status" value="1"/>
</dbReference>
<dbReference type="AlphaFoldDB" id="A0A1J9SEX9"/>
<feature type="transmembrane region" description="Helical" evidence="6">
    <location>
        <begin position="47"/>
        <end position="68"/>
    </location>
</feature>
<reference evidence="7 8" key="1">
    <citation type="submission" date="2016-10" db="EMBL/GenBank/DDBJ databases">
        <title>Proteomics and genomics reveal pathogen-plant mechanisms compatible with a hemibiotrophic lifestyle of Diplodia corticola.</title>
        <authorList>
            <person name="Fernandes I."/>
            <person name="De Jonge R."/>
            <person name="Van De Peer Y."/>
            <person name="Devreese B."/>
            <person name="Alves A."/>
            <person name="Esteves A.C."/>
        </authorList>
    </citation>
    <scope>NUCLEOTIDE SEQUENCE [LARGE SCALE GENOMIC DNA]</scope>
    <source>
        <strain evidence="7 8">CBS 112549</strain>
    </source>
</reference>
<feature type="transmembrane region" description="Helical" evidence="6">
    <location>
        <begin position="317"/>
        <end position="339"/>
    </location>
</feature>
<evidence type="ECO:0000256" key="1">
    <source>
        <dbReference type="ARBA" id="ARBA00004141"/>
    </source>
</evidence>
<feature type="transmembrane region" description="Helical" evidence="6">
    <location>
        <begin position="142"/>
        <end position="161"/>
    </location>
</feature>
<dbReference type="OrthoDB" id="4161376at2759"/>
<gene>
    <name evidence="7" type="ORF">BKCO1_500062</name>
</gene>
<keyword evidence="3 6" id="KW-0812">Transmembrane</keyword>
<dbReference type="GO" id="GO:0022857">
    <property type="term" value="F:transmembrane transporter activity"/>
    <property type="evidence" value="ECO:0007669"/>
    <property type="project" value="InterPro"/>
</dbReference>
<keyword evidence="4 6" id="KW-1133">Transmembrane helix</keyword>
<evidence type="ECO:0000313" key="8">
    <source>
        <dbReference type="Proteomes" id="UP000183809"/>
    </source>
</evidence>
<organism evidence="7 8">
    <name type="scientific">Diplodia corticola</name>
    <dbReference type="NCBI Taxonomy" id="236234"/>
    <lineage>
        <taxon>Eukaryota</taxon>
        <taxon>Fungi</taxon>
        <taxon>Dikarya</taxon>
        <taxon>Ascomycota</taxon>
        <taxon>Pezizomycotina</taxon>
        <taxon>Dothideomycetes</taxon>
        <taxon>Dothideomycetes incertae sedis</taxon>
        <taxon>Botryosphaeriales</taxon>
        <taxon>Botryosphaeriaceae</taxon>
        <taxon>Diplodia</taxon>
    </lineage>
</organism>
<evidence type="ECO:0000256" key="2">
    <source>
        <dbReference type="ARBA" id="ARBA00022448"/>
    </source>
</evidence>
<keyword evidence="5 6" id="KW-0472">Membrane</keyword>
<feature type="transmembrane region" description="Helical" evidence="6">
    <location>
        <begin position="390"/>
        <end position="409"/>
    </location>
</feature>
<keyword evidence="2" id="KW-0813">Transport</keyword>
<dbReference type="SUPFAM" id="SSF103473">
    <property type="entry name" value="MFS general substrate transporter"/>
    <property type="match status" value="1"/>
</dbReference>
<evidence type="ECO:0000256" key="4">
    <source>
        <dbReference type="ARBA" id="ARBA00022989"/>
    </source>
</evidence>
<feature type="transmembrane region" description="Helical" evidence="6">
    <location>
        <begin position="415"/>
        <end position="441"/>
    </location>
</feature>
<evidence type="ECO:0000313" key="7">
    <source>
        <dbReference type="EMBL" id="OJD38125.1"/>
    </source>
</evidence>
<feature type="transmembrane region" description="Helical" evidence="6">
    <location>
        <begin position="118"/>
        <end position="136"/>
    </location>
</feature>